<dbReference type="SUPFAM" id="SSF56300">
    <property type="entry name" value="Metallo-dependent phosphatases"/>
    <property type="match status" value="1"/>
</dbReference>
<dbReference type="Pfam" id="PF00149">
    <property type="entry name" value="Metallophos"/>
    <property type="match status" value="1"/>
</dbReference>
<dbReference type="AlphaFoldDB" id="A0A7Y2E7W0"/>
<dbReference type="InterPro" id="IPR050535">
    <property type="entry name" value="DNA_Repair-Maintenance_Comp"/>
</dbReference>
<dbReference type="Gene3D" id="3.60.21.10">
    <property type="match status" value="1"/>
</dbReference>
<feature type="domain" description="Calcineurin-like phosphoesterase" evidence="1">
    <location>
        <begin position="1"/>
        <end position="138"/>
    </location>
</feature>
<feature type="non-terminal residue" evidence="2">
    <location>
        <position position="196"/>
    </location>
</feature>
<proteinExistence type="predicted"/>
<evidence type="ECO:0000313" key="2">
    <source>
        <dbReference type="EMBL" id="NNF06776.1"/>
    </source>
</evidence>
<gene>
    <name evidence="2" type="ORF">HKN21_08445</name>
</gene>
<organism evidence="2 3">
    <name type="scientific">Eiseniibacteriota bacterium</name>
    <dbReference type="NCBI Taxonomy" id="2212470"/>
    <lineage>
        <taxon>Bacteria</taxon>
        <taxon>Candidatus Eiseniibacteriota</taxon>
    </lineage>
</organism>
<dbReference type="Proteomes" id="UP000547674">
    <property type="component" value="Unassembled WGS sequence"/>
</dbReference>
<comment type="caution">
    <text evidence="2">The sequence shown here is derived from an EMBL/GenBank/DDBJ whole genome shotgun (WGS) entry which is preliminary data.</text>
</comment>
<dbReference type="PANTHER" id="PTHR30337">
    <property type="entry name" value="COMPONENT OF ATP-DEPENDENT DSDNA EXONUCLEASE"/>
    <property type="match status" value="1"/>
</dbReference>
<dbReference type="GO" id="GO:0016787">
    <property type="term" value="F:hydrolase activity"/>
    <property type="evidence" value="ECO:0007669"/>
    <property type="project" value="InterPro"/>
</dbReference>
<accession>A0A7Y2E7W0</accession>
<protein>
    <recommendedName>
        <fullName evidence="1">Calcineurin-like phosphoesterase domain-containing protein</fullName>
    </recommendedName>
</protein>
<dbReference type="InterPro" id="IPR029052">
    <property type="entry name" value="Metallo-depent_PP-like"/>
</dbReference>
<dbReference type="EMBL" id="JABDJR010000331">
    <property type="protein sequence ID" value="NNF06776.1"/>
    <property type="molecule type" value="Genomic_DNA"/>
</dbReference>
<name>A0A7Y2E7W0_UNCEI</name>
<evidence type="ECO:0000313" key="3">
    <source>
        <dbReference type="Proteomes" id="UP000547674"/>
    </source>
</evidence>
<reference evidence="2 3" key="1">
    <citation type="submission" date="2020-03" db="EMBL/GenBank/DDBJ databases">
        <title>Metabolic flexibility allows generalist bacteria to become dominant in a frequently disturbed ecosystem.</title>
        <authorList>
            <person name="Chen Y.-J."/>
            <person name="Leung P.M."/>
            <person name="Bay S.K."/>
            <person name="Hugenholtz P."/>
            <person name="Kessler A.J."/>
            <person name="Shelley G."/>
            <person name="Waite D.W."/>
            <person name="Cook P.L."/>
            <person name="Greening C."/>
        </authorList>
    </citation>
    <scope>NUCLEOTIDE SEQUENCE [LARGE SCALE GENOMIC DNA]</scope>
    <source>
        <strain evidence="2">SS_bin_28</strain>
    </source>
</reference>
<evidence type="ECO:0000259" key="1">
    <source>
        <dbReference type="Pfam" id="PF00149"/>
    </source>
</evidence>
<dbReference type="InterPro" id="IPR004843">
    <property type="entry name" value="Calcineurin-like_PHP"/>
</dbReference>
<sequence length="196" mass="21080">MKVLLLADIHLGARLPAWGPRSAERAQTLLDSFTKAVEMARDSAVDAVVIAGDLFDSPQPDESLVESVGQLFDSLGQEDIQVVIAPGYFDSWNHPNSLYREPAFPANVRVIDWATGGPQTIETKAGDLHIYGNCDHGDGFASVDWSSYKRTGQAGVHLGVFPGELDLGTRSREGSRSLLSADIGELDLDCVVLGGR</sequence>